<dbReference type="EMBL" id="MU005793">
    <property type="protein sequence ID" value="KAF2702735.1"/>
    <property type="molecule type" value="Genomic_DNA"/>
</dbReference>
<accession>A0A6G1JR69</accession>
<feature type="transmembrane region" description="Helical" evidence="2">
    <location>
        <begin position="78"/>
        <end position="102"/>
    </location>
</feature>
<keyword evidence="2" id="KW-0472">Membrane</keyword>
<gene>
    <name evidence="3" type="ORF">K504DRAFT_496068</name>
</gene>
<feature type="region of interest" description="Disordered" evidence="1">
    <location>
        <begin position="132"/>
        <end position="157"/>
    </location>
</feature>
<feature type="compositionally biased region" description="Basic residues" evidence="1">
    <location>
        <begin position="147"/>
        <end position="157"/>
    </location>
</feature>
<keyword evidence="2" id="KW-0812">Transmembrane</keyword>
<keyword evidence="2" id="KW-1133">Transmembrane helix</keyword>
<organism evidence="3 4">
    <name type="scientific">Pleomassaria siparia CBS 279.74</name>
    <dbReference type="NCBI Taxonomy" id="1314801"/>
    <lineage>
        <taxon>Eukaryota</taxon>
        <taxon>Fungi</taxon>
        <taxon>Dikarya</taxon>
        <taxon>Ascomycota</taxon>
        <taxon>Pezizomycotina</taxon>
        <taxon>Dothideomycetes</taxon>
        <taxon>Pleosporomycetidae</taxon>
        <taxon>Pleosporales</taxon>
        <taxon>Pleomassariaceae</taxon>
        <taxon>Pleomassaria</taxon>
    </lineage>
</organism>
<proteinExistence type="predicted"/>
<name>A0A6G1JR69_9PLEO</name>
<evidence type="ECO:0000313" key="3">
    <source>
        <dbReference type="EMBL" id="KAF2702735.1"/>
    </source>
</evidence>
<evidence type="ECO:0000256" key="1">
    <source>
        <dbReference type="SAM" id="MobiDB-lite"/>
    </source>
</evidence>
<sequence>MWEFKQLSVLLNALQAELEATNKLLAALPAMVTVEEQLAKIHLSLSHAVADVDANNYTIVAHKKGSSLTIRQMGDATVVIGLVFHGMCGIAVLALFCYGVYWCGKWAGRRGRGEEPEGEEELGAGLELTELPPRADKKEAKKEKREAKRAKAKAKKARTVKDDKVKLVESRAESREVLDLEDDTWAAARGILY</sequence>
<dbReference type="AlphaFoldDB" id="A0A6G1JR69"/>
<evidence type="ECO:0000313" key="4">
    <source>
        <dbReference type="Proteomes" id="UP000799428"/>
    </source>
</evidence>
<keyword evidence="4" id="KW-1185">Reference proteome</keyword>
<feature type="compositionally biased region" description="Basic and acidic residues" evidence="1">
    <location>
        <begin position="133"/>
        <end position="146"/>
    </location>
</feature>
<evidence type="ECO:0000256" key="2">
    <source>
        <dbReference type="SAM" id="Phobius"/>
    </source>
</evidence>
<reference evidence="3" key="1">
    <citation type="journal article" date="2020" name="Stud. Mycol.">
        <title>101 Dothideomycetes genomes: a test case for predicting lifestyles and emergence of pathogens.</title>
        <authorList>
            <person name="Haridas S."/>
            <person name="Albert R."/>
            <person name="Binder M."/>
            <person name="Bloem J."/>
            <person name="Labutti K."/>
            <person name="Salamov A."/>
            <person name="Andreopoulos B."/>
            <person name="Baker S."/>
            <person name="Barry K."/>
            <person name="Bills G."/>
            <person name="Bluhm B."/>
            <person name="Cannon C."/>
            <person name="Castanera R."/>
            <person name="Culley D."/>
            <person name="Daum C."/>
            <person name="Ezra D."/>
            <person name="Gonzalez J."/>
            <person name="Henrissat B."/>
            <person name="Kuo A."/>
            <person name="Liang C."/>
            <person name="Lipzen A."/>
            <person name="Lutzoni F."/>
            <person name="Magnuson J."/>
            <person name="Mondo S."/>
            <person name="Nolan M."/>
            <person name="Ohm R."/>
            <person name="Pangilinan J."/>
            <person name="Park H.-J."/>
            <person name="Ramirez L."/>
            <person name="Alfaro M."/>
            <person name="Sun H."/>
            <person name="Tritt A."/>
            <person name="Yoshinaga Y."/>
            <person name="Zwiers L.-H."/>
            <person name="Turgeon B."/>
            <person name="Goodwin S."/>
            <person name="Spatafora J."/>
            <person name="Crous P."/>
            <person name="Grigoriev I."/>
        </authorList>
    </citation>
    <scope>NUCLEOTIDE SEQUENCE</scope>
    <source>
        <strain evidence="3">CBS 279.74</strain>
    </source>
</reference>
<protein>
    <submittedName>
        <fullName evidence="3">Uncharacterized protein</fullName>
    </submittedName>
</protein>
<dbReference type="Proteomes" id="UP000799428">
    <property type="component" value="Unassembled WGS sequence"/>
</dbReference>